<dbReference type="Gene3D" id="1.10.10.10">
    <property type="entry name" value="Winged helix-like DNA-binding domain superfamily/Winged helix DNA-binding domain"/>
    <property type="match status" value="1"/>
</dbReference>
<evidence type="ECO:0000256" key="1">
    <source>
        <dbReference type="ARBA" id="ARBA00010641"/>
    </source>
</evidence>
<dbReference type="Gene3D" id="1.10.1740.10">
    <property type="match status" value="1"/>
</dbReference>
<sequence length="185" mass="22324">MQEEESKIIWQRFLLGDKDAYCRLYNEYVQLLYRFGLRFTSDGEVIKDCIQDVFMRLYKDKNRLVVPGNIKVYLFVSLKNSLLRRLHTESKYDYNKPEIGNFLLEPIVEEQFIDNEQALYQQQKIKDVLAILTGRQKEIIYYRFIQELSFEEICELMGLNYQSAQNLIQRSLKKIRDNFKKESFE</sequence>
<dbReference type="CDD" id="cd06171">
    <property type="entry name" value="Sigma70_r4"/>
    <property type="match status" value="1"/>
</dbReference>
<name>A0A5J4Q660_9ZZZZ</name>
<keyword evidence="2" id="KW-0805">Transcription regulation</keyword>
<dbReference type="GO" id="GO:0016987">
    <property type="term" value="F:sigma factor activity"/>
    <property type="evidence" value="ECO:0007669"/>
    <property type="project" value="UniProtKB-KW"/>
</dbReference>
<proteinExistence type="inferred from homology"/>
<dbReference type="SUPFAM" id="SSF88659">
    <property type="entry name" value="Sigma3 and sigma4 domains of RNA polymerase sigma factors"/>
    <property type="match status" value="1"/>
</dbReference>
<dbReference type="GO" id="GO:0006352">
    <property type="term" value="P:DNA-templated transcription initiation"/>
    <property type="evidence" value="ECO:0007669"/>
    <property type="project" value="InterPro"/>
</dbReference>
<keyword evidence="4" id="KW-0804">Transcription</keyword>
<feature type="domain" description="RNA polymerase sigma factor 70 region 4 type 2" evidence="6">
    <location>
        <begin position="123"/>
        <end position="175"/>
    </location>
</feature>
<feature type="domain" description="RNA polymerase sigma-70 region 2" evidence="5">
    <location>
        <begin position="24"/>
        <end position="90"/>
    </location>
</feature>
<dbReference type="InterPro" id="IPR013324">
    <property type="entry name" value="RNA_pol_sigma_r3/r4-like"/>
</dbReference>
<dbReference type="InterPro" id="IPR013325">
    <property type="entry name" value="RNA_pol_sigma_r2"/>
</dbReference>
<dbReference type="InterPro" id="IPR013249">
    <property type="entry name" value="RNA_pol_sigma70_r4_t2"/>
</dbReference>
<evidence type="ECO:0000259" key="5">
    <source>
        <dbReference type="Pfam" id="PF04542"/>
    </source>
</evidence>
<dbReference type="Pfam" id="PF04542">
    <property type="entry name" value="Sigma70_r2"/>
    <property type="match status" value="1"/>
</dbReference>
<gene>
    <name evidence="7" type="ORF">EZS27_032567</name>
</gene>
<accession>A0A5J4Q660</accession>
<comment type="similarity">
    <text evidence="1">Belongs to the sigma-70 factor family. ECF subfamily.</text>
</comment>
<dbReference type="InterPro" id="IPR036388">
    <property type="entry name" value="WH-like_DNA-bd_sf"/>
</dbReference>
<dbReference type="InterPro" id="IPR014284">
    <property type="entry name" value="RNA_pol_sigma-70_dom"/>
</dbReference>
<evidence type="ECO:0000259" key="6">
    <source>
        <dbReference type="Pfam" id="PF08281"/>
    </source>
</evidence>
<dbReference type="SUPFAM" id="SSF88946">
    <property type="entry name" value="Sigma2 domain of RNA polymerase sigma factors"/>
    <property type="match status" value="1"/>
</dbReference>
<dbReference type="NCBIfam" id="TIGR02937">
    <property type="entry name" value="sigma70-ECF"/>
    <property type="match status" value="1"/>
</dbReference>
<dbReference type="Pfam" id="PF08281">
    <property type="entry name" value="Sigma70_r4_2"/>
    <property type="match status" value="1"/>
</dbReference>
<evidence type="ECO:0000256" key="2">
    <source>
        <dbReference type="ARBA" id="ARBA00023015"/>
    </source>
</evidence>
<dbReference type="PANTHER" id="PTHR43133:SF46">
    <property type="entry name" value="RNA POLYMERASE SIGMA-70 FACTOR ECF SUBFAMILY"/>
    <property type="match status" value="1"/>
</dbReference>
<dbReference type="EMBL" id="SNRY01004587">
    <property type="protein sequence ID" value="KAA6317245.1"/>
    <property type="molecule type" value="Genomic_DNA"/>
</dbReference>
<protein>
    <submittedName>
        <fullName evidence="7">RNA polymerase sigma factor YlaC</fullName>
    </submittedName>
</protein>
<keyword evidence="3" id="KW-0731">Sigma factor</keyword>
<reference evidence="7" key="1">
    <citation type="submission" date="2019-03" db="EMBL/GenBank/DDBJ databases">
        <title>Single cell metagenomics reveals metabolic interactions within the superorganism composed of flagellate Streblomastix strix and complex community of Bacteroidetes bacteria on its surface.</title>
        <authorList>
            <person name="Treitli S.C."/>
            <person name="Kolisko M."/>
            <person name="Husnik F."/>
            <person name="Keeling P."/>
            <person name="Hampl V."/>
        </authorList>
    </citation>
    <scope>NUCLEOTIDE SEQUENCE</scope>
    <source>
        <strain evidence="7">STM</strain>
    </source>
</reference>
<evidence type="ECO:0000256" key="4">
    <source>
        <dbReference type="ARBA" id="ARBA00023163"/>
    </source>
</evidence>
<evidence type="ECO:0000313" key="7">
    <source>
        <dbReference type="EMBL" id="KAA6317245.1"/>
    </source>
</evidence>
<comment type="caution">
    <text evidence="7">The sequence shown here is derived from an EMBL/GenBank/DDBJ whole genome shotgun (WGS) entry which is preliminary data.</text>
</comment>
<dbReference type="AlphaFoldDB" id="A0A5J4Q660"/>
<evidence type="ECO:0000256" key="3">
    <source>
        <dbReference type="ARBA" id="ARBA00023082"/>
    </source>
</evidence>
<organism evidence="7">
    <name type="scientific">termite gut metagenome</name>
    <dbReference type="NCBI Taxonomy" id="433724"/>
    <lineage>
        <taxon>unclassified sequences</taxon>
        <taxon>metagenomes</taxon>
        <taxon>organismal metagenomes</taxon>
    </lineage>
</organism>
<dbReference type="InterPro" id="IPR039425">
    <property type="entry name" value="RNA_pol_sigma-70-like"/>
</dbReference>
<dbReference type="InterPro" id="IPR007627">
    <property type="entry name" value="RNA_pol_sigma70_r2"/>
</dbReference>
<dbReference type="PANTHER" id="PTHR43133">
    <property type="entry name" value="RNA POLYMERASE ECF-TYPE SIGMA FACTO"/>
    <property type="match status" value="1"/>
</dbReference>
<dbReference type="GO" id="GO:0003677">
    <property type="term" value="F:DNA binding"/>
    <property type="evidence" value="ECO:0007669"/>
    <property type="project" value="InterPro"/>
</dbReference>